<dbReference type="PROSITE" id="PS00194">
    <property type="entry name" value="THIOREDOXIN_1"/>
    <property type="match status" value="1"/>
</dbReference>
<dbReference type="PANTHER" id="PTHR35891">
    <property type="entry name" value="THIOL:DISULFIDE INTERCHANGE PROTEIN DSBA"/>
    <property type="match status" value="1"/>
</dbReference>
<dbReference type="InterPro" id="IPR023205">
    <property type="entry name" value="DsbA/DsbL"/>
</dbReference>
<gene>
    <name evidence="6" type="ORF">SAMN02745130_00535</name>
</gene>
<dbReference type="PANTHER" id="PTHR35891:SF2">
    <property type="entry name" value="THIOL:DISULFIDE INTERCHANGE PROTEIN DSBA"/>
    <property type="match status" value="1"/>
</dbReference>
<keyword evidence="2" id="KW-0676">Redox-active center</keyword>
<keyword evidence="7" id="KW-1185">Reference proteome</keyword>
<feature type="chain" id="PRO_5012843413" description="Thiol:disulfide interchange protein" evidence="5">
    <location>
        <begin position="29"/>
        <end position="223"/>
    </location>
</feature>
<proteinExistence type="inferred from homology"/>
<evidence type="ECO:0000313" key="6">
    <source>
        <dbReference type="EMBL" id="SKA69665.1"/>
    </source>
</evidence>
<dbReference type="SUPFAM" id="SSF52833">
    <property type="entry name" value="Thioredoxin-like"/>
    <property type="match status" value="1"/>
</dbReference>
<evidence type="ECO:0000256" key="1">
    <source>
        <dbReference type="ARBA" id="ARBA00022729"/>
    </source>
</evidence>
<feature type="disulfide bond" description="Redox-active" evidence="4">
    <location>
        <begin position="62"/>
        <end position="65"/>
    </location>
</feature>
<dbReference type="GO" id="GO:0042597">
    <property type="term" value="C:periplasmic space"/>
    <property type="evidence" value="ECO:0007669"/>
    <property type="project" value="UniProtKB-SubCell"/>
</dbReference>
<evidence type="ECO:0000313" key="7">
    <source>
        <dbReference type="Proteomes" id="UP000190460"/>
    </source>
</evidence>
<dbReference type="AlphaFoldDB" id="A0A1T4VXV7"/>
<reference evidence="6 7" key="1">
    <citation type="submission" date="2017-02" db="EMBL/GenBank/DDBJ databases">
        <authorList>
            <person name="Peterson S.W."/>
        </authorList>
    </citation>
    <scope>NUCLEOTIDE SEQUENCE [LARGE SCALE GENOMIC DNA]</scope>
    <source>
        <strain evidence="6 7">ATCC 49788</strain>
    </source>
</reference>
<dbReference type="RefSeq" id="WP_078921029.1">
    <property type="nucleotide sequence ID" value="NZ_FUYB01000002.1"/>
</dbReference>
<protein>
    <recommendedName>
        <fullName evidence="3">Thiol:disulfide interchange protein</fullName>
    </recommendedName>
</protein>
<keyword evidence="3" id="KW-0574">Periplasm</keyword>
<organism evidence="6 7">
    <name type="scientific">Thiothrix eikelboomii</name>
    <dbReference type="NCBI Taxonomy" id="92487"/>
    <lineage>
        <taxon>Bacteria</taxon>
        <taxon>Pseudomonadati</taxon>
        <taxon>Pseudomonadota</taxon>
        <taxon>Gammaproteobacteria</taxon>
        <taxon>Thiotrichales</taxon>
        <taxon>Thiotrichaceae</taxon>
        <taxon>Thiothrix</taxon>
    </lineage>
</organism>
<dbReference type="STRING" id="92487.SAMN02745130_00535"/>
<dbReference type="InterPro" id="IPR050824">
    <property type="entry name" value="Thiol_disulfide_DsbA"/>
</dbReference>
<dbReference type="EMBL" id="FUYB01000002">
    <property type="protein sequence ID" value="SKA69665.1"/>
    <property type="molecule type" value="Genomic_DNA"/>
</dbReference>
<dbReference type="Gene3D" id="3.40.30.10">
    <property type="entry name" value="Glutaredoxin"/>
    <property type="match status" value="1"/>
</dbReference>
<name>A0A1T4VXV7_9GAMM</name>
<evidence type="ECO:0000256" key="2">
    <source>
        <dbReference type="ARBA" id="ARBA00023284"/>
    </source>
</evidence>
<accession>A0A1T4VXV7</accession>
<dbReference type="InterPro" id="IPR036249">
    <property type="entry name" value="Thioredoxin-like_sf"/>
</dbReference>
<comment type="subcellular location">
    <subcellularLocation>
        <location evidence="3">Periplasm</location>
    </subcellularLocation>
</comment>
<dbReference type="PIRSF" id="PIRSF001488">
    <property type="entry name" value="Tdi_protein"/>
    <property type="match status" value="1"/>
</dbReference>
<feature type="signal peptide" evidence="5">
    <location>
        <begin position="1"/>
        <end position="28"/>
    </location>
</feature>
<evidence type="ECO:0000256" key="3">
    <source>
        <dbReference type="PIRNR" id="PIRNR001488"/>
    </source>
</evidence>
<dbReference type="PROSITE" id="PS51257">
    <property type="entry name" value="PROKAR_LIPOPROTEIN"/>
    <property type="match status" value="1"/>
</dbReference>
<comment type="similarity">
    <text evidence="3">Belongs to the thioredoxin family.</text>
</comment>
<evidence type="ECO:0000256" key="5">
    <source>
        <dbReference type="SAM" id="SignalP"/>
    </source>
</evidence>
<dbReference type="Proteomes" id="UP000190460">
    <property type="component" value="Unassembled WGS sequence"/>
</dbReference>
<keyword evidence="3" id="KW-1015">Disulfide bond</keyword>
<dbReference type="CDD" id="cd03019">
    <property type="entry name" value="DsbA_DsbA"/>
    <property type="match status" value="1"/>
</dbReference>
<evidence type="ECO:0000256" key="4">
    <source>
        <dbReference type="PIRSR" id="PIRSR001488-1"/>
    </source>
</evidence>
<keyword evidence="1 5" id="KW-0732">Signal</keyword>
<dbReference type="InterPro" id="IPR017937">
    <property type="entry name" value="Thioredoxin_CS"/>
</dbReference>
<sequence>MRIVKFLLPVVTAVLFTLVGCMSEVTQAEYTEGKQYSVIDPPIALKAPTGQHEVSEIFWYGCPHCFSLEPTIKEYLKTKPANVFFNRVPGTLGETWDYHAKLYYIGYILDRDGAKDLHGKIFNAAHVQRRPLPRFERGNTAKNDDNLRRFFESFGYTADEINKAMSSMELNSLLSYARDVNTKSGIDSVPSIIVNGKYLTGPSRMTGSDKLIDVINYLTKLPR</sequence>